<organism evidence="6 7">
    <name type="scientific">Pseudomonas lalucatii</name>
    <dbReference type="NCBI Taxonomy" id="1424203"/>
    <lineage>
        <taxon>Bacteria</taxon>
        <taxon>Pseudomonadati</taxon>
        <taxon>Pseudomonadota</taxon>
        <taxon>Gammaproteobacteria</taxon>
        <taxon>Pseudomonadales</taxon>
        <taxon>Pseudomonadaceae</taxon>
        <taxon>Pseudomonas</taxon>
    </lineage>
</organism>
<dbReference type="PROSITE" id="PS50975">
    <property type="entry name" value="ATP_GRASP"/>
    <property type="match status" value="1"/>
</dbReference>
<accession>A0ABS5Q0N2</accession>
<dbReference type="InterPro" id="IPR003781">
    <property type="entry name" value="CoA-bd"/>
</dbReference>
<gene>
    <name evidence="6" type="ORF">I0D00_07005</name>
</gene>
<dbReference type="SMART" id="SM00881">
    <property type="entry name" value="CoA_binding"/>
    <property type="match status" value="1"/>
</dbReference>
<dbReference type="InterPro" id="IPR013815">
    <property type="entry name" value="ATP_grasp_subdomain_1"/>
</dbReference>
<dbReference type="SUPFAM" id="SSF52210">
    <property type="entry name" value="Succinyl-CoA synthetase domains"/>
    <property type="match status" value="2"/>
</dbReference>
<evidence type="ECO:0000256" key="2">
    <source>
        <dbReference type="ARBA" id="ARBA00022741"/>
    </source>
</evidence>
<dbReference type="Gene3D" id="3.30.470.20">
    <property type="entry name" value="ATP-grasp fold, B domain"/>
    <property type="match status" value="1"/>
</dbReference>
<dbReference type="PANTHER" id="PTHR43334">
    <property type="entry name" value="ACETATE--COA LIGASE [ADP-FORMING]"/>
    <property type="match status" value="1"/>
</dbReference>
<evidence type="ECO:0000259" key="5">
    <source>
        <dbReference type="PROSITE" id="PS50975"/>
    </source>
</evidence>
<dbReference type="SUPFAM" id="SSF51735">
    <property type="entry name" value="NAD(P)-binding Rossmann-fold domains"/>
    <property type="match status" value="1"/>
</dbReference>
<dbReference type="SUPFAM" id="SSF56059">
    <property type="entry name" value="Glutathione synthetase ATP-binding domain-like"/>
    <property type="match status" value="1"/>
</dbReference>
<dbReference type="InterPro" id="IPR032875">
    <property type="entry name" value="Succ_CoA_lig_flav_dom"/>
</dbReference>
<evidence type="ECO:0000256" key="3">
    <source>
        <dbReference type="ARBA" id="ARBA00022840"/>
    </source>
</evidence>
<dbReference type="Gene3D" id="3.40.50.720">
    <property type="entry name" value="NAD(P)-binding Rossmann-like Domain"/>
    <property type="match status" value="1"/>
</dbReference>
<evidence type="ECO:0000256" key="1">
    <source>
        <dbReference type="ARBA" id="ARBA00022598"/>
    </source>
</evidence>
<dbReference type="Pfam" id="PF13549">
    <property type="entry name" value="ATP-grasp_5"/>
    <property type="match status" value="1"/>
</dbReference>
<dbReference type="Gene3D" id="3.40.50.261">
    <property type="entry name" value="Succinyl-CoA synthetase domains"/>
    <property type="match status" value="2"/>
</dbReference>
<dbReference type="Proteomes" id="UP001196601">
    <property type="component" value="Unassembled WGS sequence"/>
</dbReference>
<dbReference type="InterPro" id="IPR016102">
    <property type="entry name" value="Succinyl-CoA_synth-like"/>
</dbReference>
<evidence type="ECO:0000313" key="6">
    <source>
        <dbReference type="EMBL" id="MBS7661694.1"/>
    </source>
</evidence>
<dbReference type="InterPro" id="IPR036291">
    <property type="entry name" value="NAD(P)-bd_dom_sf"/>
</dbReference>
<dbReference type="InterPro" id="IPR011761">
    <property type="entry name" value="ATP-grasp"/>
</dbReference>
<dbReference type="Pfam" id="PF13607">
    <property type="entry name" value="Succ_CoA_lig"/>
    <property type="match status" value="1"/>
</dbReference>
<dbReference type="Pfam" id="PF13380">
    <property type="entry name" value="CoA_binding_2"/>
    <property type="match status" value="1"/>
</dbReference>
<dbReference type="RefSeq" id="WP_213639019.1">
    <property type="nucleotide sequence ID" value="NZ_JADPMV010000001.1"/>
</dbReference>
<protein>
    <submittedName>
        <fullName evidence="6">Acetate--CoA ligase family protein</fullName>
    </submittedName>
</protein>
<dbReference type="EMBL" id="JADPMV010000001">
    <property type="protein sequence ID" value="MBS7661694.1"/>
    <property type="molecule type" value="Genomic_DNA"/>
</dbReference>
<name>A0ABS5Q0N2_9PSED</name>
<sequence length="718" mass="77560">MNSNNNSHTHFLDPLLKPRSIALVGVSPRPGSVGNDMFQVLRKGGYRGQIFLVNPNYQEIDGIACFPSLSAIPASIEMAVLSVAGHRMEELLDEAIHLKVGGVTIFDYCMIEGEKSDLLLDRLKAKAKQAGMPICGGNCMGYYNFDSNTHVSFQSPSSRQPGHIALIAHSGSIFVLPTGNDPRFRFNLVVSAGQEISTSLDQYMDFALEQPTTRVLAVFMEAIRNPQGFVAVLEKAKAKGIPVVVTKVGRTEVSAQLAATHSGAIAGNNTAYEALFKKYGVICTETLDDLMTTALVLSQGHALGQGELGYVSDSGGLRELFVDTAENYGVPFARINQATVDKLRERLPHGLEPVNPLDAAGSFTADYAQVFRDCVRYIMSDPAVAIGVFEFEARDNYIYMPEFIEIAKEVASYCDKPFFVINTFSSAMNAGIANDLMDANVPLVNGVENAVKVVRNLLKQRDMVQYRTVLEDSPANDVSLLGKWRSRIANGVQLSETESLNLLADFGIPVATPREVDSLAAALAAAETMGYPVVLKTAEPGIHHKSDVGGVKLNLTGATYVQQAYNQLRERLGPRVTIEPMVATGIELAFGMVNDPQFGPMVMVGSGGIYIEILEDRCFSLAPFDQSEALRMLDSLKTRPLLDGVRGQPAADLEQLSRTLAQFSRLAAALADVVAEIDINPLIVGANGCIAVDALIIARETAPGPQLKHSRQACEAAL</sequence>
<dbReference type="InterPro" id="IPR051538">
    <property type="entry name" value="Acyl-CoA_Synth/Transferase"/>
</dbReference>
<keyword evidence="3 4" id="KW-0067">ATP-binding</keyword>
<keyword evidence="7" id="KW-1185">Reference proteome</keyword>
<dbReference type="PANTHER" id="PTHR43334:SF1">
    <property type="entry name" value="3-HYDROXYPROPIONATE--COA LIGASE [ADP-FORMING]"/>
    <property type="match status" value="1"/>
</dbReference>
<keyword evidence="1 6" id="KW-0436">Ligase</keyword>
<evidence type="ECO:0000256" key="4">
    <source>
        <dbReference type="PROSITE-ProRule" id="PRU00409"/>
    </source>
</evidence>
<evidence type="ECO:0000313" key="7">
    <source>
        <dbReference type="Proteomes" id="UP001196601"/>
    </source>
</evidence>
<dbReference type="Gene3D" id="3.30.1490.20">
    <property type="entry name" value="ATP-grasp fold, A domain"/>
    <property type="match status" value="1"/>
</dbReference>
<proteinExistence type="predicted"/>
<reference evidence="6 7" key="1">
    <citation type="journal article" date="2021" name="Syst. Appl. Microbiol.">
        <title>Pseudomonas lalucatii sp. nov. isolated from Vallgornera, a karstic cave in Mallorca, Western Mediterranean.</title>
        <authorList>
            <person name="Busquets A."/>
            <person name="Mulet M."/>
            <person name="Gomila M."/>
            <person name="Garcia-Valdes E."/>
        </authorList>
    </citation>
    <scope>NUCLEOTIDE SEQUENCE [LARGE SCALE GENOMIC DNA]</scope>
    <source>
        <strain evidence="6 7">R1b54</strain>
    </source>
</reference>
<keyword evidence="2 4" id="KW-0547">Nucleotide-binding</keyword>
<comment type="caution">
    <text evidence="6">The sequence shown here is derived from an EMBL/GenBank/DDBJ whole genome shotgun (WGS) entry which is preliminary data.</text>
</comment>
<feature type="domain" description="ATP-grasp" evidence="5">
    <location>
        <begin position="500"/>
        <end position="538"/>
    </location>
</feature>
<dbReference type="GO" id="GO:0016874">
    <property type="term" value="F:ligase activity"/>
    <property type="evidence" value="ECO:0007669"/>
    <property type="project" value="UniProtKB-KW"/>
</dbReference>